<keyword evidence="2" id="KW-1185">Reference proteome</keyword>
<dbReference type="EMBL" id="CAIJEO010000003">
    <property type="protein sequence ID" value="CAD0088305.1"/>
    <property type="molecule type" value="Genomic_DNA"/>
</dbReference>
<evidence type="ECO:0000313" key="1">
    <source>
        <dbReference type="EMBL" id="CAD0088305.1"/>
    </source>
</evidence>
<comment type="caution">
    <text evidence="1">The sequence shown here is derived from an EMBL/GenBank/DDBJ whole genome shotgun (WGS) entry which is preliminary data.</text>
</comment>
<name>A0A9N8JJ48_9PEZI</name>
<dbReference type="AlphaFoldDB" id="A0A9N8JJ48"/>
<proteinExistence type="predicted"/>
<dbReference type="OrthoDB" id="3944429at2759"/>
<reference evidence="1" key="1">
    <citation type="submission" date="2020-06" db="EMBL/GenBank/DDBJ databases">
        <authorList>
            <person name="Onetto C."/>
        </authorList>
    </citation>
    <scope>NUCLEOTIDE SEQUENCE</scope>
</reference>
<accession>A0A9N8JJ48</accession>
<protein>
    <submittedName>
        <fullName evidence="1">Uncharacterized protein</fullName>
    </submittedName>
</protein>
<evidence type="ECO:0000313" key="2">
    <source>
        <dbReference type="Proteomes" id="UP000714618"/>
    </source>
</evidence>
<organism evidence="1 2">
    <name type="scientific">Aureobasidium mustum</name>
    <dbReference type="NCBI Taxonomy" id="2773714"/>
    <lineage>
        <taxon>Eukaryota</taxon>
        <taxon>Fungi</taxon>
        <taxon>Dikarya</taxon>
        <taxon>Ascomycota</taxon>
        <taxon>Pezizomycotina</taxon>
        <taxon>Dothideomycetes</taxon>
        <taxon>Dothideomycetidae</taxon>
        <taxon>Dothideales</taxon>
        <taxon>Saccotheciaceae</taxon>
        <taxon>Aureobasidium</taxon>
    </lineage>
</organism>
<dbReference type="Proteomes" id="UP000714618">
    <property type="component" value="Unassembled WGS sequence"/>
</dbReference>
<gene>
    <name evidence="1" type="ORF">AWRI4233_LOCUS1588</name>
</gene>
<sequence>MEDVAHTAYLYQEQHHCCPFGCQKEFLNDFALHRHIQECKCENVEDFSQEIQSCKHCHATFPDVIGALNHSEQAHNALTASHASQCRFCNIEFLVEELYRGHIALQSKRGDAHPMVTKAQGLRYPQPELRQVS</sequence>